<feature type="region of interest" description="Disordered" evidence="1">
    <location>
        <begin position="623"/>
        <end position="648"/>
    </location>
</feature>
<proteinExistence type="predicted"/>
<feature type="compositionally biased region" description="Polar residues" evidence="1">
    <location>
        <begin position="379"/>
        <end position="391"/>
    </location>
</feature>
<evidence type="ECO:0000313" key="3">
    <source>
        <dbReference type="Proteomes" id="UP001203852"/>
    </source>
</evidence>
<feature type="region of interest" description="Disordered" evidence="1">
    <location>
        <begin position="369"/>
        <end position="420"/>
    </location>
</feature>
<feature type="compositionally biased region" description="Basic and acidic residues" evidence="1">
    <location>
        <begin position="624"/>
        <end position="648"/>
    </location>
</feature>
<feature type="compositionally biased region" description="Acidic residues" evidence="1">
    <location>
        <begin position="66"/>
        <end position="75"/>
    </location>
</feature>
<reference evidence="2" key="1">
    <citation type="journal article" date="2022" name="bioRxiv">
        <title>Deciphering the potential niche of two novel black yeast fungi from a biological soil crust based on their genomes, phenotypes, and melanin regulation.</title>
        <authorList>
            <consortium name="DOE Joint Genome Institute"/>
            <person name="Carr E.C."/>
            <person name="Barton Q."/>
            <person name="Grambo S."/>
            <person name="Sullivan M."/>
            <person name="Renfro C.M."/>
            <person name="Kuo A."/>
            <person name="Pangilinan J."/>
            <person name="Lipzen A."/>
            <person name="Keymanesh K."/>
            <person name="Savage E."/>
            <person name="Barry K."/>
            <person name="Grigoriev I.V."/>
            <person name="Riekhof W.R."/>
            <person name="Harris S.S."/>
        </authorList>
    </citation>
    <scope>NUCLEOTIDE SEQUENCE</scope>
    <source>
        <strain evidence="2">JF 03-4F</strain>
    </source>
</reference>
<dbReference type="AlphaFoldDB" id="A0AAN6IHX5"/>
<gene>
    <name evidence="2" type="ORF">EDD36DRAFT_424868</name>
</gene>
<comment type="caution">
    <text evidence="2">The sequence shown here is derived from an EMBL/GenBank/DDBJ whole genome shotgun (WGS) entry which is preliminary data.</text>
</comment>
<dbReference type="Proteomes" id="UP001203852">
    <property type="component" value="Unassembled WGS sequence"/>
</dbReference>
<sequence length="660" mass="73279">MLGARARAAEYNAFKAATARQASHEAEEHNLPPKAAPISLSAFTKNPQQNRNKGNKAWVPLVLEDTPEQESDASEETSYTISTPTRQTGTVHPKSSSVSKNETPIGPRHPQVVRADMPNFPIPTAPRAMVGNTARPSFIINPTPQRLQQHSIIKQSLREAAISVQGSPGNMSGPSHVPMPMPAFNTTDHTVNVMVPEDISPTKQENKFASLSKEYANQAAGAAHQQHHSSERTSLEADSMMHDQIPYTPYTNVPQIWNPFQYMDTSAQNNLRRPATQHYNSDDIMPAHQDRPIVFRNPARVPRRVSYSDTGGMFQEENKDKSVGVHVWTPLSQLKTTSADEPYDRNSKMQGFVAAQQALAKTGKTVLHNPELYHDKPSAVSTPESTKSSTARSEHEFGNEVSEHQGASRPVPTLKPPPGLELHALQSRSLGYLEIVQGHSHGNEKLRNEFGVGREEWFELKPVTKTERSTMNKAMRLCGDPYWAESPADMSMCTPSTRQDKIRMRTDEGVGGNKATRVLVEQIAREHLRDRQSTLSSGDGAVNDQAASAELESGAICAIGYIWANLIENVDSDTAETNGANSVWKYKPAPEYAIERSRLMTSNSGNTSFFEEDTGTFYNAPSRIARDPRFRPPTKELTKPRPEEDFTRRDIFGRRRMGPI</sequence>
<feature type="compositionally biased region" description="Polar residues" evidence="1">
    <location>
        <begin position="76"/>
        <end position="102"/>
    </location>
</feature>
<protein>
    <submittedName>
        <fullName evidence="2">Uncharacterized protein</fullName>
    </submittedName>
</protein>
<evidence type="ECO:0000256" key="1">
    <source>
        <dbReference type="SAM" id="MobiDB-lite"/>
    </source>
</evidence>
<evidence type="ECO:0000313" key="2">
    <source>
        <dbReference type="EMBL" id="KAI1617740.1"/>
    </source>
</evidence>
<feature type="compositionally biased region" description="Basic and acidic residues" evidence="1">
    <location>
        <begin position="392"/>
        <end position="403"/>
    </location>
</feature>
<keyword evidence="3" id="KW-1185">Reference proteome</keyword>
<name>A0AAN6IHX5_9EURO</name>
<feature type="region of interest" description="Disordered" evidence="1">
    <location>
        <begin position="216"/>
        <end position="235"/>
    </location>
</feature>
<feature type="region of interest" description="Disordered" evidence="1">
    <location>
        <begin position="66"/>
        <end position="114"/>
    </location>
</feature>
<organism evidence="2 3">
    <name type="scientific">Exophiala viscosa</name>
    <dbReference type="NCBI Taxonomy" id="2486360"/>
    <lineage>
        <taxon>Eukaryota</taxon>
        <taxon>Fungi</taxon>
        <taxon>Dikarya</taxon>
        <taxon>Ascomycota</taxon>
        <taxon>Pezizomycotina</taxon>
        <taxon>Eurotiomycetes</taxon>
        <taxon>Chaetothyriomycetidae</taxon>
        <taxon>Chaetothyriales</taxon>
        <taxon>Herpotrichiellaceae</taxon>
        <taxon>Exophiala</taxon>
    </lineage>
</organism>
<accession>A0AAN6IHX5</accession>
<dbReference type="EMBL" id="MU404350">
    <property type="protein sequence ID" value="KAI1617740.1"/>
    <property type="molecule type" value="Genomic_DNA"/>
</dbReference>